<dbReference type="PROSITE" id="PS50112">
    <property type="entry name" value="PAS"/>
    <property type="match status" value="1"/>
</dbReference>
<dbReference type="SUPFAM" id="SSF55073">
    <property type="entry name" value="Nucleotide cyclase"/>
    <property type="match status" value="1"/>
</dbReference>
<dbReference type="SUPFAM" id="SSF55785">
    <property type="entry name" value="PYP-like sensor domain (PAS domain)"/>
    <property type="match status" value="2"/>
</dbReference>
<dbReference type="SMART" id="SM00052">
    <property type="entry name" value="EAL"/>
    <property type="match status" value="1"/>
</dbReference>
<keyword evidence="3" id="KW-1133">Transmembrane helix</keyword>
<keyword evidence="11" id="KW-1185">Reference proteome</keyword>
<evidence type="ECO:0000313" key="10">
    <source>
        <dbReference type="EMBL" id="MFD1383369.1"/>
    </source>
</evidence>
<dbReference type="Pfam" id="PF00563">
    <property type="entry name" value="EAL"/>
    <property type="match status" value="1"/>
</dbReference>
<dbReference type="Pfam" id="PF00990">
    <property type="entry name" value="GGDEF"/>
    <property type="match status" value="1"/>
</dbReference>
<dbReference type="InterPro" id="IPR001633">
    <property type="entry name" value="EAL_dom"/>
</dbReference>
<dbReference type="InterPro" id="IPR000014">
    <property type="entry name" value="PAS"/>
</dbReference>
<dbReference type="NCBIfam" id="TIGR00254">
    <property type="entry name" value="GGDEF"/>
    <property type="match status" value="1"/>
</dbReference>
<dbReference type="Gene3D" id="3.30.70.270">
    <property type="match status" value="1"/>
</dbReference>
<dbReference type="NCBIfam" id="TIGR00229">
    <property type="entry name" value="sensory_box"/>
    <property type="match status" value="1"/>
</dbReference>
<dbReference type="PROSITE" id="PS50839">
    <property type="entry name" value="CHASE"/>
    <property type="match status" value="1"/>
</dbReference>
<dbReference type="PROSITE" id="PS50887">
    <property type="entry name" value="GGDEF"/>
    <property type="match status" value="1"/>
</dbReference>
<accession>A0ABW4B0M9</accession>
<feature type="domain" description="PAS" evidence="5">
    <location>
        <begin position="424"/>
        <end position="472"/>
    </location>
</feature>
<dbReference type="Proteomes" id="UP001597059">
    <property type="component" value="Unassembled WGS sequence"/>
</dbReference>
<dbReference type="PROSITE" id="PS50883">
    <property type="entry name" value="EAL"/>
    <property type="match status" value="1"/>
</dbReference>
<protein>
    <submittedName>
        <fullName evidence="10">EAL domain-containing protein</fullName>
    </submittedName>
</protein>
<evidence type="ECO:0000259" key="5">
    <source>
        <dbReference type="PROSITE" id="PS50112"/>
    </source>
</evidence>
<dbReference type="SMART" id="SM00091">
    <property type="entry name" value="PAS"/>
    <property type="match status" value="1"/>
</dbReference>
<evidence type="ECO:0000256" key="2">
    <source>
        <dbReference type="ARBA" id="ARBA00022692"/>
    </source>
</evidence>
<evidence type="ECO:0000256" key="4">
    <source>
        <dbReference type="ARBA" id="ARBA00023136"/>
    </source>
</evidence>
<dbReference type="CDD" id="cd01949">
    <property type="entry name" value="GGDEF"/>
    <property type="match status" value="1"/>
</dbReference>
<dbReference type="InterPro" id="IPR029787">
    <property type="entry name" value="Nucleotide_cyclase"/>
</dbReference>
<dbReference type="PANTHER" id="PTHR44757:SF2">
    <property type="entry name" value="BIOFILM ARCHITECTURE MAINTENANCE PROTEIN MBAA"/>
    <property type="match status" value="1"/>
</dbReference>
<dbReference type="SMART" id="SM00267">
    <property type="entry name" value="GGDEF"/>
    <property type="match status" value="1"/>
</dbReference>
<evidence type="ECO:0000259" key="6">
    <source>
        <dbReference type="PROSITE" id="PS50113"/>
    </source>
</evidence>
<dbReference type="CDD" id="cd01948">
    <property type="entry name" value="EAL"/>
    <property type="match status" value="1"/>
</dbReference>
<dbReference type="InterPro" id="IPR042240">
    <property type="entry name" value="CHASE_sf"/>
</dbReference>
<evidence type="ECO:0000259" key="7">
    <source>
        <dbReference type="PROSITE" id="PS50839"/>
    </source>
</evidence>
<keyword evidence="2" id="KW-0812">Transmembrane</keyword>
<feature type="domain" description="GGDEF" evidence="9">
    <location>
        <begin position="583"/>
        <end position="723"/>
    </location>
</feature>
<dbReference type="Pfam" id="PF13426">
    <property type="entry name" value="PAS_9"/>
    <property type="match status" value="1"/>
</dbReference>
<name>A0ABW4B0M9_9GAMM</name>
<comment type="subcellular location">
    <subcellularLocation>
        <location evidence="1">Membrane</location>
    </subcellularLocation>
</comment>
<dbReference type="InterPro" id="IPR000700">
    <property type="entry name" value="PAS-assoc_C"/>
</dbReference>
<dbReference type="Gene3D" id="3.20.20.450">
    <property type="entry name" value="EAL domain"/>
    <property type="match status" value="1"/>
</dbReference>
<proteinExistence type="predicted"/>
<evidence type="ECO:0000256" key="3">
    <source>
        <dbReference type="ARBA" id="ARBA00022989"/>
    </source>
</evidence>
<feature type="domain" description="CHASE" evidence="7">
    <location>
        <begin position="106"/>
        <end position="202"/>
    </location>
</feature>
<feature type="domain" description="PAC" evidence="6">
    <location>
        <begin position="499"/>
        <end position="551"/>
    </location>
</feature>
<dbReference type="InterPro" id="IPR052155">
    <property type="entry name" value="Biofilm_reg_signaling"/>
</dbReference>
<dbReference type="SUPFAM" id="SSF141868">
    <property type="entry name" value="EAL domain-like"/>
    <property type="match status" value="1"/>
</dbReference>
<evidence type="ECO:0000259" key="8">
    <source>
        <dbReference type="PROSITE" id="PS50883"/>
    </source>
</evidence>
<dbReference type="SMART" id="SM01079">
    <property type="entry name" value="CHASE"/>
    <property type="match status" value="1"/>
</dbReference>
<evidence type="ECO:0000256" key="1">
    <source>
        <dbReference type="ARBA" id="ARBA00004370"/>
    </source>
</evidence>
<dbReference type="RefSeq" id="WP_377366582.1">
    <property type="nucleotide sequence ID" value="NZ_JBHTMN010000009.1"/>
</dbReference>
<comment type="caution">
    <text evidence="10">The sequence shown here is derived from an EMBL/GenBank/DDBJ whole genome shotgun (WGS) entry which is preliminary data.</text>
</comment>
<dbReference type="InterPro" id="IPR035965">
    <property type="entry name" value="PAS-like_dom_sf"/>
</dbReference>
<gene>
    <name evidence="10" type="ORF">ACFQ45_08320</name>
</gene>
<dbReference type="InterPro" id="IPR000160">
    <property type="entry name" value="GGDEF_dom"/>
</dbReference>
<dbReference type="InterPro" id="IPR006189">
    <property type="entry name" value="CHASE_dom"/>
</dbReference>
<dbReference type="InterPro" id="IPR035919">
    <property type="entry name" value="EAL_sf"/>
</dbReference>
<dbReference type="Pfam" id="PF03924">
    <property type="entry name" value="CHASE"/>
    <property type="match status" value="1"/>
</dbReference>
<dbReference type="Gene3D" id="3.30.450.350">
    <property type="entry name" value="CHASE domain"/>
    <property type="match status" value="1"/>
</dbReference>
<dbReference type="InterPro" id="IPR043128">
    <property type="entry name" value="Rev_trsase/Diguanyl_cyclase"/>
</dbReference>
<dbReference type="CDD" id="cd00130">
    <property type="entry name" value="PAS"/>
    <property type="match status" value="1"/>
</dbReference>
<keyword evidence="4" id="KW-0472">Membrane</keyword>
<dbReference type="Gene3D" id="3.30.450.20">
    <property type="entry name" value="PAS domain"/>
    <property type="match status" value="1"/>
</dbReference>
<dbReference type="PROSITE" id="PS50113">
    <property type="entry name" value="PAC"/>
    <property type="match status" value="1"/>
</dbReference>
<dbReference type="EMBL" id="JBHTMN010000009">
    <property type="protein sequence ID" value="MFD1383369.1"/>
    <property type="molecule type" value="Genomic_DNA"/>
</dbReference>
<dbReference type="InterPro" id="IPR001610">
    <property type="entry name" value="PAC"/>
</dbReference>
<feature type="domain" description="EAL" evidence="8">
    <location>
        <begin position="732"/>
        <end position="985"/>
    </location>
</feature>
<evidence type="ECO:0000313" key="11">
    <source>
        <dbReference type="Proteomes" id="UP001597059"/>
    </source>
</evidence>
<sequence length="988" mass="111354">MSDPFKKRISRHALSLSVVVFLLAGAIGLYISTVLKEQHVRTERAKAVSLVQTHAYHLQSLLEHTLSSNYALASLIHEFGGFTRWFPRVAQSLHRIYPEVNNFALSPNGIVDQVYPMEGNEQVIGFNQLKDLAQGEEARRAFTKQEMILTGPVDLVQGGQGVIARLPVLIEDRWGGEDQFWGFTNTVIKIEPLLTSVNLGGLFEQGFSYRLSRTDLPEEILISEQVSNGFDEPVSVFLELPNVQWQLQAVPVDGWVPNSLIGMYVVVSLLVAGVIARFVFLACRMHEQKQQLAFLLSEKTQQALSTARRLSSTLTAIPDPLIEICANGTVTDLHVPSDEAEIYNCFKVGEHFSAHLPHEAAVVLDNSFAEALRNGSHRGAVFNLTIGEVNSWFEVSVVCNQADNLEHHQSYVVLLRDITVRQDAEEQLRVAATAFETQDGILISDKDNHIIKVNKAFERISGYREEEVIGQSPSVFSSGRHDATFYQAMFSQLEETGSWEGEIWNRRKNGEVYPEWLSISTVLDQQNKVSHYVATFRDISESKASERKIRQLNYYDSLTRLANRNLLIEGMNFMMQDKGLYNRQTAVLFIDLDHFKDVNDVWGHKAGDQLLQEVAKRLSDATRAKDTVARFGGDEFILLLEDVDVSVNPDRLVYRAGHVARKVFKAFERPFVLEGNDYQVTVSIGIAIMDEASEDPLEVIKQSELAMYEAKNTGRSQYCFYKASMQERVLARVQLESDLRHALEHDELQLFVQPQWNGMREMVGAEALLRWHHPERGMVSPGVFIPVAEESRLILPIGEWVLRVACAWIAQWQKQEMTAFILSVNVSAVQFSQDDFVDQVQRILKEYNVPANSLQLELTESMLAHDEQDIIAKMEALKAIGVLISLDDFGTGYSSLSYLHRLPIDQLKIDQSFVANIEQGAKNASLAESIISLGHSLGMEVIAEGVETDPQFKWLNDKGCDLFQGFGLARPMPVEDMLSLYRNTVDVE</sequence>
<organism evidence="10 11">
    <name type="scientific">Rhodanobacter aciditrophus</name>
    <dbReference type="NCBI Taxonomy" id="1623218"/>
    <lineage>
        <taxon>Bacteria</taxon>
        <taxon>Pseudomonadati</taxon>
        <taxon>Pseudomonadota</taxon>
        <taxon>Gammaproteobacteria</taxon>
        <taxon>Lysobacterales</taxon>
        <taxon>Rhodanobacteraceae</taxon>
        <taxon>Rhodanobacter</taxon>
    </lineage>
</organism>
<reference evidence="11" key="1">
    <citation type="journal article" date="2019" name="Int. J. Syst. Evol. Microbiol.">
        <title>The Global Catalogue of Microorganisms (GCM) 10K type strain sequencing project: providing services to taxonomists for standard genome sequencing and annotation.</title>
        <authorList>
            <consortium name="The Broad Institute Genomics Platform"/>
            <consortium name="The Broad Institute Genome Sequencing Center for Infectious Disease"/>
            <person name="Wu L."/>
            <person name="Ma J."/>
        </authorList>
    </citation>
    <scope>NUCLEOTIDE SEQUENCE [LARGE SCALE GENOMIC DNA]</scope>
    <source>
        <strain evidence="11">JCM 30774</strain>
    </source>
</reference>
<dbReference type="PANTHER" id="PTHR44757">
    <property type="entry name" value="DIGUANYLATE CYCLASE DGCP"/>
    <property type="match status" value="1"/>
</dbReference>
<dbReference type="SMART" id="SM00086">
    <property type="entry name" value="PAC"/>
    <property type="match status" value="1"/>
</dbReference>
<evidence type="ECO:0000259" key="9">
    <source>
        <dbReference type="PROSITE" id="PS50887"/>
    </source>
</evidence>